<feature type="transmembrane region" description="Helical" evidence="16">
    <location>
        <begin position="307"/>
        <end position="330"/>
    </location>
</feature>
<reference evidence="18 19" key="1">
    <citation type="submission" date="2016-10" db="EMBL/GenBank/DDBJ databases">
        <title>The genome of Paramicrosporidium saccamoebae is the missing link in understanding Cryptomycota and Microsporidia evolution.</title>
        <authorList>
            <person name="Quandt C.A."/>
            <person name="Beaudet D."/>
            <person name="Corsaro D."/>
            <person name="Michel R."/>
            <person name="Corradi N."/>
            <person name="James T."/>
        </authorList>
    </citation>
    <scope>NUCLEOTIDE SEQUENCE [LARGE SCALE GENOMIC DNA]</scope>
    <source>
        <strain evidence="18 19">KSL3</strain>
    </source>
</reference>
<evidence type="ECO:0000256" key="13">
    <source>
        <dbReference type="ARBA" id="ARBA00023008"/>
    </source>
</evidence>
<dbReference type="EMBL" id="MTSL01000001">
    <property type="protein sequence ID" value="PJF20187.1"/>
    <property type="molecule type" value="Genomic_DNA"/>
</dbReference>
<feature type="domain" description="Cytochrome oxidase subunit I profile" evidence="17">
    <location>
        <begin position="1"/>
        <end position="535"/>
    </location>
</feature>
<dbReference type="Pfam" id="PF00115">
    <property type="entry name" value="COX1"/>
    <property type="match status" value="1"/>
</dbReference>
<feature type="transmembrane region" description="Helical" evidence="16">
    <location>
        <begin position="412"/>
        <end position="434"/>
    </location>
</feature>
<evidence type="ECO:0000256" key="9">
    <source>
        <dbReference type="ARBA" id="ARBA00022967"/>
    </source>
</evidence>
<dbReference type="GO" id="GO:0006123">
    <property type="term" value="P:mitochondrial electron transport, cytochrome c to oxygen"/>
    <property type="evidence" value="ECO:0007669"/>
    <property type="project" value="TreeGrafter"/>
</dbReference>
<dbReference type="SUPFAM" id="SSF81442">
    <property type="entry name" value="Cytochrome c oxidase subunit I-like"/>
    <property type="match status" value="1"/>
</dbReference>
<keyword evidence="7 15" id="KW-0812">Transmembrane</keyword>
<feature type="transmembrane region" description="Helical" evidence="16">
    <location>
        <begin position="342"/>
        <end position="363"/>
    </location>
</feature>
<proteinExistence type="inferred from homology"/>
<gene>
    <name evidence="18" type="ORF">PSACC_cox1</name>
</gene>
<feature type="transmembrane region" description="Helical" evidence="16">
    <location>
        <begin position="188"/>
        <end position="215"/>
    </location>
</feature>
<name>A0A2H9TR21_9FUNG</name>
<dbReference type="UniPathway" id="UPA00705"/>
<accession>A0A2H9TR21</accession>
<feature type="transmembrane region" description="Helical" evidence="16">
    <location>
        <begin position="454"/>
        <end position="477"/>
    </location>
</feature>
<evidence type="ECO:0000256" key="16">
    <source>
        <dbReference type="SAM" id="Phobius"/>
    </source>
</evidence>
<evidence type="ECO:0000256" key="10">
    <source>
        <dbReference type="ARBA" id="ARBA00022982"/>
    </source>
</evidence>
<evidence type="ECO:0000256" key="15">
    <source>
        <dbReference type="RuleBase" id="RU000369"/>
    </source>
</evidence>
<dbReference type="EC" id="7.1.1.9" evidence="15"/>
<dbReference type="GO" id="GO:0045277">
    <property type="term" value="C:respiratory chain complex IV"/>
    <property type="evidence" value="ECO:0007669"/>
    <property type="project" value="InterPro"/>
</dbReference>
<comment type="pathway">
    <text evidence="3 15">Energy metabolism; oxidative phosphorylation.</text>
</comment>
<keyword evidence="15" id="KW-0999">Mitochondrion inner membrane</keyword>
<protein>
    <recommendedName>
        <fullName evidence="15">Cytochrome c oxidase subunit 1</fullName>
        <ecNumber evidence="15">7.1.1.9</ecNumber>
    </recommendedName>
</protein>
<dbReference type="GO" id="GO:0015990">
    <property type="term" value="P:electron transport coupled proton transport"/>
    <property type="evidence" value="ECO:0007669"/>
    <property type="project" value="TreeGrafter"/>
</dbReference>
<evidence type="ECO:0000256" key="1">
    <source>
        <dbReference type="ARBA" id="ARBA00001971"/>
    </source>
</evidence>
<feature type="transmembrane region" description="Helical" evidence="16">
    <location>
        <begin position="107"/>
        <end position="133"/>
    </location>
</feature>
<evidence type="ECO:0000256" key="3">
    <source>
        <dbReference type="ARBA" id="ARBA00004673"/>
    </source>
</evidence>
<dbReference type="InterPro" id="IPR033944">
    <property type="entry name" value="Cyt_c_oxase_su1_dom"/>
</dbReference>
<evidence type="ECO:0000256" key="7">
    <source>
        <dbReference type="ARBA" id="ARBA00022692"/>
    </source>
</evidence>
<dbReference type="GO" id="GO:0004129">
    <property type="term" value="F:cytochrome-c oxidase activity"/>
    <property type="evidence" value="ECO:0007669"/>
    <property type="project" value="UniProtKB-EC"/>
</dbReference>
<dbReference type="PROSITE" id="PS00077">
    <property type="entry name" value="COX1_CUB"/>
    <property type="match status" value="1"/>
</dbReference>
<dbReference type="InterPro" id="IPR036927">
    <property type="entry name" value="Cyt_c_oxase-like_su1_sf"/>
</dbReference>
<dbReference type="CDD" id="cd01663">
    <property type="entry name" value="Cyt_c_Oxidase_I"/>
    <property type="match status" value="1"/>
</dbReference>
<dbReference type="Gene3D" id="1.20.210.10">
    <property type="entry name" value="Cytochrome c oxidase-like, subunit I domain"/>
    <property type="match status" value="1"/>
</dbReference>
<keyword evidence="4 15" id="KW-0813">Transport</keyword>
<feature type="transmembrane region" description="Helical" evidence="16">
    <location>
        <begin position="271"/>
        <end position="295"/>
    </location>
</feature>
<evidence type="ECO:0000256" key="6">
    <source>
        <dbReference type="ARBA" id="ARBA00022660"/>
    </source>
</evidence>
<dbReference type="AlphaFoldDB" id="A0A2H9TR21"/>
<evidence type="ECO:0000256" key="12">
    <source>
        <dbReference type="ARBA" id="ARBA00023004"/>
    </source>
</evidence>
<keyword evidence="6 15" id="KW-0679">Respiratory chain</keyword>
<dbReference type="FunFam" id="1.20.210.10:FF:000001">
    <property type="entry name" value="Cytochrome c oxidase subunit 1"/>
    <property type="match status" value="1"/>
</dbReference>
<evidence type="ECO:0000256" key="4">
    <source>
        <dbReference type="ARBA" id="ARBA00022448"/>
    </source>
</evidence>
<comment type="catalytic activity">
    <reaction evidence="15">
        <text>4 Fe(II)-[cytochrome c] + O2 + 8 H(+)(in) = 4 Fe(III)-[cytochrome c] + 2 H2O + 4 H(+)(out)</text>
        <dbReference type="Rhea" id="RHEA:11436"/>
        <dbReference type="Rhea" id="RHEA-COMP:10350"/>
        <dbReference type="Rhea" id="RHEA-COMP:14399"/>
        <dbReference type="ChEBI" id="CHEBI:15377"/>
        <dbReference type="ChEBI" id="CHEBI:15378"/>
        <dbReference type="ChEBI" id="CHEBI:15379"/>
        <dbReference type="ChEBI" id="CHEBI:29033"/>
        <dbReference type="ChEBI" id="CHEBI:29034"/>
        <dbReference type="EC" id="7.1.1.9"/>
    </reaction>
</comment>
<comment type="similarity">
    <text evidence="15">Belongs to the heme-copper respiratory oxidase family.</text>
</comment>
<feature type="transmembrane region" description="Helical" evidence="16">
    <location>
        <begin position="20"/>
        <end position="38"/>
    </location>
</feature>
<sequence>MRASLRWLCSTNAKDIGIMYIIFGFISALIGTSLSMIIRLELAAPGIQYINSDKYTTIYNNLISAHGLLMIFFFLMPALIGGFGNYKIPLLIGAPDMSFPRLNNISLWLLPPSLLLLVLGTLTEGGVGTGWTLYPPLSSLIGHSGAGVDLGIFALHIAGISSLLGAINFICTIINMRLPGLTFHQMPLFVWSVFITAILLLLSLPILASGITLLLTDRNFNTSFYESVGGGDPILFQHLFWLFGHPEVYILILPAFGIVSHVLSRYTNKIIFGKIGMIYAMSSIGVLGFMVWAHHQYTVGLDTDSRAYFTSATMIIAVPTGVKIFSWLATIFGGQLILTTPLLYIIGFLILFTIGGLSGVLLANSSLDVAVHDTYYIVAHFHYVLSMGAVFSLLAAYFYWSPKMIGYKYNEILGQIQFYSLFVGVNLVFGPMHFLGLAGQPRRISDYPDAFAGWNYIASIGSMITLVSIFLFIYIIYKQFTDKIKEADNTLLSLYSSYQGNLFQKRTLPHFYERDLEFVINTPPKFHAFEELPVM</sequence>
<evidence type="ECO:0000313" key="19">
    <source>
        <dbReference type="Proteomes" id="UP000240830"/>
    </source>
</evidence>
<evidence type="ECO:0000259" key="17">
    <source>
        <dbReference type="PROSITE" id="PS50855"/>
    </source>
</evidence>
<keyword evidence="9" id="KW-1278">Translocase</keyword>
<comment type="caution">
    <text evidence="18">The sequence shown here is derived from an EMBL/GenBank/DDBJ whole genome shotgun (WGS) entry which is preliminary data.</text>
</comment>
<dbReference type="InterPro" id="IPR000883">
    <property type="entry name" value="Cyt_C_Oxase_1"/>
</dbReference>
<keyword evidence="10 15" id="KW-0249">Electron transport</keyword>
<dbReference type="OrthoDB" id="2443709at2759"/>
<feature type="transmembrane region" description="Helical" evidence="16">
    <location>
        <begin position="58"/>
        <end position="86"/>
    </location>
</feature>
<evidence type="ECO:0000256" key="14">
    <source>
        <dbReference type="ARBA" id="ARBA00023136"/>
    </source>
</evidence>
<dbReference type="PROSITE" id="PS50855">
    <property type="entry name" value="COX1"/>
    <property type="match status" value="1"/>
</dbReference>
<dbReference type="Proteomes" id="UP000240830">
    <property type="component" value="Mitochondrion MT"/>
</dbReference>
<geneLocation type="mitochondrion" evidence="18"/>
<evidence type="ECO:0000256" key="8">
    <source>
        <dbReference type="ARBA" id="ARBA00022723"/>
    </source>
</evidence>
<organism evidence="18 19">
    <name type="scientific">Paramicrosporidium saccamoebae</name>
    <dbReference type="NCBI Taxonomy" id="1246581"/>
    <lineage>
        <taxon>Eukaryota</taxon>
        <taxon>Fungi</taxon>
        <taxon>Fungi incertae sedis</taxon>
        <taxon>Cryptomycota</taxon>
        <taxon>Cryptomycota incertae sedis</taxon>
        <taxon>Paramicrosporidium</taxon>
    </lineage>
</organism>
<evidence type="ECO:0000256" key="11">
    <source>
        <dbReference type="ARBA" id="ARBA00022989"/>
    </source>
</evidence>
<feature type="transmembrane region" description="Helical" evidence="16">
    <location>
        <begin position="375"/>
        <end position="400"/>
    </location>
</feature>
<dbReference type="PRINTS" id="PR01165">
    <property type="entry name" value="CYCOXIDASEI"/>
</dbReference>
<dbReference type="PANTHER" id="PTHR10422:SF18">
    <property type="entry name" value="CYTOCHROME C OXIDASE SUBUNIT 1"/>
    <property type="match status" value="1"/>
</dbReference>
<keyword evidence="5 15" id="KW-0349">Heme</keyword>
<comment type="function">
    <text evidence="15">Component of the cytochrome c oxidase, the last enzyme in the mitochondrial electron transport chain which drives oxidative phosphorylation. The respiratory chain contains 3 multisubunit complexes succinate dehydrogenase (complex II, CII), ubiquinol-cytochrome c oxidoreductase (cytochrome b-c1 complex, complex III, CIII) and cytochrome c oxidase (complex IV, CIV), that cooperate to transfer electrons derived from NADH and succinate to molecular oxygen, creating an electrochemical gradient over the inner membrane that drives transmembrane transport and the ATP synthase. Cytochrome c oxidase is the component of the respiratory chain that catalyzes the reduction of oxygen to water. Electrons originating from reduced cytochrome c in the intermembrane space (IMS) are transferred via the dinuclear copper A center (CU(A)) of subunit 2 and heme A of subunit 1 to the active site in subunit 1, a binuclear center (BNC) formed by heme A3 and copper B (CU(B)). The BNC reduces molecular oxygen to 2 water molecules using 4 electrons from cytochrome c in the IMS and 4 protons from the mitochondrial matrix.</text>
</comment>
<keyword evidence="15 18" id="KW-0496">Mitochondrion</keyword>
<keyword evidence="12 15" id="KW-0408">Iron</keyword>
<dbReference type="GO" id="GO:0005743">
    <property type="term" value="C:mitochondrial inner membrane"/>
    <property type="evidence" value="ECO:0007669"/>
    <property type="project" value="UniProtKB-SubCell"/>
</dbReference>
<keyword evidence="18" id="KW-0560">Oxidoreductase</keyword>
<keyword evidence="13 15" id="KW-0186">Copper</keyword>
<dbReference type="InterPro" id="IPR023616">
    <property type="entry name" value="Cyt_c_oxase-like_su1_dom"/>
</dbReference>
<keyword evidence="14 15" id="KW-0472">Membrane</keyword>
<dbReference type="PANTHER" id="PTHR10422">
    <property type="entry name" value="CYTOCHROME C OXIDASE SUBUNIT 1"/>
    <property type="match status" value="1"/>
</dbReference>
<comment type="subcellular location">
    <subcellularLocation>
        <location evidence="2">Membrane</location>
        <topology evidence="2">Multi-pass membrane protein</topology>
    </subcellularLocation>
    <subcellularLocation>
        <location evidence="15">Mitochondrion inner membrane</location>
        <topology evidence="15">Multi-pass membrane protein</topology>
    </subcellularLocation>
</comment>
<dbReference type="GO" id="GO:0046872">
    <property type="term" value="F:metal ion binding"/>
    <property type="evidence" value="ECO:0007669"/>
    <property type="project" value="UniProtKB-KW"/>
</dbReference>
<keyword evidence="8 15" id="KW-0479">Metal-binding</keyword>
<dbReference type="STRING" id="1246581.A0A2H9TR21"/>
<evidence type="ECO:0000256" key="2">
    <source>
        <dbReference type="ARBA" id="ARBA00004141"/>
    </source>
</evidence>
<dbReference type="GO" id="GO:0016491">
    <property type="term" value="F:oxidoreductase activity"/>
    <property type="evidence" value="ECO:0007669"/>
    <property type="project" value="UniProtKB-KW"/>
</dbReference>
<keyword evidence="11 16" id="KW-1133">Transmembrane helix</keyword>
<dbReference type="InterPro" id="IPR023615">
    <property type="entry name" value="Cyt_c_Oxase_su1_BS"/>
</dbReference>
<evidence type="ECO:0000256" key="5">
    <source>
        <dbReference type="ARBA" id="ARBA00022617"/>
    </source>
</evidence>
<feature type="transmembrane region" description="Helical" evidence="16">
    <location>
        <begin position="235"/>
        <end position="259"/>
    </location>
</feature>
<comment type="cofactor">
    <cofactor evidence="1">
        <name>heme</name>
        <dbReference type="ChEBI" id="CHEBI:30413"/>
    </cofactor>
</comment>
<evidence type="ECO:0000313" key="18">
    <source>
        <dbReference type="EMBL" id="PJF20187.1"/>
    </source>
</evidence>
<keyword evidence="19" id="KW-1185">Reference proteome</keyword>
<dbReference type="GO" id="GO:0020037">
    <property type="term" value="F:heme binding"/>
    <property type="evidence" value="ECO:0007669"/>
    <property type="project" value="InterPro"/>
</dbReference>
<feature type="transmembrane region" description="Helical" evidence="16">
    <location>
        <begin position="153"/>
        <end position="176"/>
    </location>
</feature>